<accession>A0A0C9MQ38</accession>
<dbReference type="AlphaFoldDB" id="A0A0C9MQ38"/>
<dbReference type="InterPro" id="IPR036378">
    <property type="entry name" value="FAS1_dom_sf"/>
</dbReference>
<organism evidence="3 4">
    <name type="scientific">Sphingomonas paucimobilis NBRC 13935</name>
    <dbReference type="NCBI Taxonomy" id="1219050"/>
    <lineage>
        <taxon>Bacteria</taxon>
        <taxon>Pseudomonadati</taxon>
        <taxon>Pseudomonadota</taxon>
        <taxon>Alphaproteobacteria</taxon>
        <taxon>Sphingomonadales</taxon>
        <taxon>Sphingomonadaceae</taxon>
        <taxon>Sphingomonas</taxon>
    </lineage>
</organism>
<protein>
    <submittedName>
        <fullName evidence="3">DNA, contig: SP614</fullName>
    </submittedName>
</protein>
<sequence>MTRNIRPLMTLLPLTALVMLGACGRGRDAREVPATPSSTTAPAAPDGGTTPPVSADQPMAPTRTILDNAAATPSLSSLVAAIRAASLSTTLAGPGPYTLFAPSNAAFARLAPGVQEQLLQPANHGSLVRLLRFHMLPGVVTISDLQQRIAAGGGTATIMTVQGEPLTLSMTQSIITLSDASGNKSYIEAGDQRQANGMIHIVNGVLVPKLD</sequence>
<dbReference type="PANTHER" id="PTHR10900">
    <property type="entry name" value="PERIOSTIN-RELATED"/>
    <property type="match status" value="1"/>
</dbReference>
<feature type="compositionally biased region" description="Low complexity" evidence="1">
    <location>
        <begin position="33"/>
        <end position="52"/>
    </location>
</feature>
<dbReference type="EMBL" id="BBJS01000014">
    <property type="protein sequence ID" value="GAN12866.1"/>
    <property type="molecule type" value="Genomic_DNA"/>
</dbReference>
<dbReference type="InterPro" id="IPR050904">
    <property type="entry name" value="Adhesion/Biosynth-related"/>
</dbReference>
<name>A0A0C9MQ38_SPHPI</name>
<evidence type="ECO:0000256" key="1">
    <source>
        <dbReference type="SAM" id="MobiDB-lite"/>
    </source>
</evidence>
<reference evidence="3 4" key="1">
    <citation type="submission" date="2014-08" db="EMBL/GenBank/DDBJ databases">
        <title>Whole genome shotgun sequence of Sphingomonas paucimobilis NBRC 13935.</title>
        <authorList>
            <person name="Hosoyama A."/>
            <person name="Hashimoto M."/>
            <person name="Hosoyama Y."/>
            <person name="Noguchi M."/>
            <person name="Uohara A."/>
            <person name="Ohji S."/>
            <person name="Katano-Makiyama Y."/>
            <person name="Ichikawa N."/>
            <person name="Kimura A."/>
            <person name="Yamazoe A."/>
            <person name="Fujita N."/>
        </authorList>
    </citation>
    <scope>NUCLEOTIDE SEQUENCE [LARGE SCALE GENOMIC DNA]</scope>
    <source>
        <strain evidence="3 4">NBRC 13935</strain>
    </source>
</reference>
<dbReference type="SUPFAM" id="SSF82153">
    <property type="entry name" value="FAS1 domain"/>
    <property type="match status" value="1"/>
</dbReference>
<dbReference type="PANTHER" id="PTHR10900:SF77">
    <property type="entry name" value="FI19380P1"/>
    <property type="match status" value="1"/>
</dbReference>
<evidence type="ECO:0000313" key="4">
    <source>
        <dbReference type="Proteomes" id="UP000032025"/>
    </source>
</evidence>
<dbReference type="PROSITE" id="PS51257">
    <property type="entry name" value="PROKAR_LIPOPROTEIN"/>
    <property type="match status" value="1"/>
</dbReference>
<dbReference type="GO" id="GO:0005615">
    <property type="term" value="C:extracellular space"/>
    <property type="evidence" value="ECO:0007669"/>
    <property type="project" value="TreeGrafter"/>
</dbReference>
<dbReference type="SMART" id="SM00554">
    <property type="entry name" value="FAS1"/>
    <property type="match status" value="1"/>
</dbReference>
<dbReference type="PROSITE" id="PS50213">
    <property type="entry name" value="FAS1"/>
    <property type="match status" value="1"/>
</dbReference>
<proteinExistence type="predicted"/>
<evidence type="ECO:0000259" key="2">
    <source>
        <dbReference type="PROSITE" id="PS50213"/>
    </source>
</evidence>
<dbReference type="Proteomes" id="UP000032025">
    <property type="component" value="Unassembled WGS sequence"/>
</dbReference>
<feature type="region of interest" description="Disordered" evidence="1">
    <location>
        <begin position="28"/>
        <end position="57"/>
    </location>
</feature>
<gene>
    <name evidence="3" type="ORF">SP6_14_00220</name>
</gene>
<dbReference type="Gene3D" id="2.30.180.10">
    <property type="entry name" value="FAS1 domain"/>
    <property type="match status" value="1"/>
</dbReference>
<comment type="caution">
    <text evidence="3">The sequence shown here is derived from an EMBL/GenBank/DDBJ whole genome shotgun (WGS) entry which is preliminary data.</text>
</comment>
<dbReference type="RefSeq" id="WP_113667472.1">
    <property type="nucleotide sequence ID" value="NZ_BBJS01000014.1"/>
</dbReference>
<dbReference type="Pfam" id="PF02469">
    <property type="entry name" value="Fasciclin"/>
    <property type="match status" value="1"/>
</dbReference>
<evidence type="ECO:0000313" key="3">
    <source>
        <dbReference type="EMBL" id="GAN12866.1"/>
    </source>
</evidence>
<dbReference type="InterPro" id="IPR000782">
    <property type="entry name" value="FAS1_domain"/>
</dbReference>
<keyword evidence="4" id="KW-1185">Reference proteome</keyword>
<dbReference type="GeneID" id="78529379"/>
<feature type="domain" description="FAS1" evidence="2">
    <location>
        <begin position="62"/>
        <end position="206"/>
    </location>
</feature>